<protein>
    <submittedName>
        <fullName evidence="2">Uncharacterized protein</fullName>
    </submittedName>
</protein>
<gene>
    <name evidence="2" type="ORF">CGOC_LOCUS1433</name>
</gene>
<sequence length="84" mass="8717">MLSPKTNTNGNSDQSRLQLALATQLVPEPPEACTNSPPSLLSMEDANGENFGSDRSLPGEMGHLQPSHSITGTGSLAFGSLPLP</sequence>
<dbReference type="EMBL" id="UYRV01002655">
    <property type="protein sequence ID" value="VDK49057.1"/>
    <property type="molecule type" value="Genomic_DNA"/>
</dbReference>
<evidence type="ECO:0000256" key="1">
    <source>
        <dbReference type="SAM" id="MobiDB-lite"/>
    </source>
</evidence>
<evidence type="ECO:0000313" key="3">
    <source>
        <dbReference type="Proteomes" id="UP000271889"/>
    </source>
</evidence>
<dbReference type="Proteomes" id="UP000271889">
    <property type="component" value="Unassembled WGS sequence"/>
</dbReference>
<organism evidence="2 3">
    <name type="scientific">Cylicostephanus goldi</name>
    <name type="common">Nematode worm</name>
    <dbReference type="NCBI Taxonomy" id="71465"/>
    <lineage>
        <taxon>Eukaryota</taxon>
        <taxon>Metazoa</taxon>
        <taxon>Ecdysozoa</taxon>
        <taxon>Nematoda</taxon>
        <taxon>Chromadorea</taxon>
        <taxon>Rhabditida</taxon>
        <taxon>Rhabditina</taxon>
        <taxon>Rhabditomorpha</taxon>
        <taxon>Strongyloidea</taxon>
        <taxon>Strongylidae</taxon>
        <taxon>Cylicostephanus</taxon>
    </lineage>
</organism>
<accession>A0A3P6QSR9</accession>
<dbReference type="AlphaFoldDB" id="A0A3P6QSR9"/>
<feature type="compositionally biased region" description="Polar residues" evidence="1">
    <location>
        <begin position="1"/>
        <end position="17"/>
    </location>
</feature>
<name>A0A3P6QSR9_CYLGO</name>
<evidence type="ECO:0000313" key="2">
    <source>
        <dbReference type="EMBL" id="VDK49057.1"/>
    </source>
</evidence>
<reference evidence="2 3" key="1">
    <citation type="submission" date="2018-11" db="EMBL/GenBank/DDBJ databases">
        <authorList>
            <consortium name="Pathogen Informatics"/>
        </authorList>
    </citation>
    <scope>NUCLEOTIDE SEQUENCE [LARGE SCALE GENOMIC DNA]</scope>
</reference>
<proteinExistence type="predicted"/>
<feature type="region of interest" description="Disordered" evidence="1">
    <location>
        <begin position="1"/>
        <end position="84"/>
    </location>
</feature>
<keyword evidence="3" id="KW-1185">Reference proteome</keyword>